<dbReference type="InterPro" id="IPR038867">
    <property type="entry name" value="WAC"/>
</dbReference>
<keyword evidence="3" id="KW-0539">Nucleus</keyword>
<keyword evidence="6" id="KW-1185">Reference proteome</keyword>
<dbReference type="GeneID" id="106156827"/>
<dbReference type="KEGG" id="lak:106156827"/>
<feature type="compositionally biased region" description="Polar residues" evidence="4">
    <location>
        <begin position="308"/>
        <end position="336"/>
    </location>
</feature>
<dbReference type="Pfam" id="PF00397">
    <property type="entry name" value="WW"/>
    <property type="match status" value="1"/>
</dbReference>
<feature type="compositionally biased region" description="Low complexity" evidence="4">
    <location>
        <begin position="472"/>
        <end position="490"/>
    </location>
</feature>
<feature type="compositionally biased region" description="Low complexity" evidence="4">
    <location>
        <begin position="254"/>
        <end position="268"/>
    </location>
</feature>
<dbReference type="PROSITE" id="PS01159">
    <property type="entry name" value="WW_DOMAIN_1"/>
    <property type="match status" value="1"/>
</dbReference>
<feature type="compositionally biased region" description="Polar residues" evidence="4">
    <location>
        <begin position="187"/>
        <end position="197"/>
    </location>
</feature>
<feature type="compositionally biased region" description="Basic and acidic residues" evidence="4">
    <location>
        <begin position="503"/>
        <end position="521"/>
    </location>
</feature>
<dbReference type="GO" id="GO:0000993">
    <property type="term" value="F:RNA polymerase II complex binding"/>
    <property type="evidence" value="ECO:0007669"/>
    <property type="project" value="TreeGrafter"/>
</dbReference>
<accession>A0A1S3HNY8</accession>
<dbReference type="OrthoDB" id="10072039at2759"/>
<evidence type="ECO:0000313" key="6">
    <source>
        <dbReference type="Proteomes" id="UP000085678"/>
    </source>
</evidence>
<feature type="region of interest" description="Disordered" evidence="4">
    <location>
        <begin position="1"/>
        <end position="133"/>
    </location>
</feature>
<feature type="compositionally biased region" description="Polar residues" evidence="4">
    <location>
        <begin position="457"/>
        <end position="469"/>
    </location>
</feature>
<evidence type="ECO:0000256" key="2">
    <source>
        <dbReference type="ARBA" id="ARBA00022853"/>
    </source>
</evidence>
<evidence type="ECO:0000256" key="4">
    <source>
        <dbReference type="SAM" id="MobiDB-lite"/>
    </source>
</evidence>
<dbReference type="GO" id="GO:0010506">
    <property type="term" value="P:regulation of autophagy"/>
    <property type="evidence" value="ECO:0007669"/>
    <property type="project" value="TreeGrafter"/>
</dbReference>
<dbReference type="PANTHER" id="PTHR15911:SF6">
    <property type="entry name" value="WW DOMAIN-CONTAINING ADAPTER PROTEIN WITH COILED-COIL"/>
    <property type="match status" value="1"/>
</dbReference>
<gene>
    <name evidence="7" type="primary">LOC106156827</name>
</gene>
<dbReference type="InterPro" id="IPR036020">
    <property type="entry name" value="WW_dom_sf"/>
</dbReference>
<feature type="compositionally biased region" description="Polar residues" evidence="4">
    <location>
        <begin position="269"/>
        <end position="281"/>
    </location>
</feature>
<dbReference type="SUPFAM" id="SSF51045">
    <property type="entry name" value="WW domain"/>
    <property type="match status" value="1"/>
</dbReference>
<dbReference type="GO" id="GO:0005634">
    <property type="term" value="C:nucleus"/>
    <property type="evidence" value="ECO:0007669"/>
    <property type="project" value="UniProtKB-SubCell"/>
</dbReference>
<feature type="domain" description="WW" evidence="5">
    <location>
        <begin position="142"/>
        <end position="169"/>
    </location>
</feature>
<feature type="compositionally biased region" description="Polar residues" evidence="4">
    <location>
        <begin position="522"/>
        <end position="550"/>
    </location>
</feature>
<feature type="compositionally biased region" description="Low complexity" evidence="4">
    <location>
        <begin position="225"/>
        <end position="238"/>
    </location>
</feature>
<dbReference type="PROSITE" id="PS50020">
    <property type="entry name" value="WW_DOMAIN_2"/>
    <property type="match status" value="1"/>
</dbReference>
<dbReference type="GO" id="GO:0006325">
    <property type="term" value="P:chromatin organization"/>
    <property type="evidence" value="ECO:0007669"/>
    <property type="project" value="UniProtKB-KW"/>
</dbReference>
<dbReference type="InParanoid" id="A0A1S3HNY8"/>
<evidence type="ECO:0000256" key="1">
    <source>
        <dbReference type="ARBA" id="ARBA00004123"/>
    </source>
</evidence>
<feature type="compositionally biased region" description="Basic and acidic residues" evidence="4">
    <location>
        <begin position="77"/>
        <end position="132"/>
    </location>
</feature>
<proteinExistence type="predicted"/>
<dbReference type="GO" id="GO:1904263">
    <property type="term" value="P:positive regulation of TORC1 signaling"/>
    <property type="evidence" value="ECO:0007669"/>
    <property type="project" value="TreeGrafter"/>
</dbReference>
<dbReference type="AlphaFoldDB" id="A0A1S3HNY8"/>
<evidence type="ECO:0000256" key="3">
    <source>
        <dbReference type="ARBA" id="ARBA00023242"/>
    </source>
</evidence>
<dbReference type="GO" id="GO:0003682">
    <property type="term" value="F:chromatin binding"/>
    <property type="evidence" value="ECO:0007669"/>
    <property type="project" value="TreeGrafter"/>
</dbReference>
<dbReference type="Gene3D" id="2.20.70.10">
    <property type="match status" value="1"/>
</dbReference>
<reference evidence="7" key="1">
    <citation type="submission" date="2025-08" db="UniProtKB">
        <authorList>
            <consortium name="RefSeq"/>
        </authorList>
    </citation>
    <scope>IDENTIFICATION</scope>
    <source>
        <tissue evidence="7">Gonads</tissue>
    </source>
</reference>
<protein>
    <submittedName>
        <fullName evidence="7">WW domain-containing adapter protein with coiled-coil</fullName>
    </submittedName>
</protein>
<dbReference type="RefSeq" id="XP_013387745.2">
    <property type="nucleotide sequence ID" value="XM_013532291.2"/>
</dbReference>
<feature type="compositionally biased region" description="Basic and acidic residues" evidence="4">
    <location>
        <begin position="42"/>
        <end position="69"/>
    </location>
</feature>
<feature type="region of interest" description="Disordered" evidence="4">
    <location>
        <begin position="457"/>
        <end position="550"/>
    </location>
</feature>
<keyword evidence="2" id="KW-0156">Chromatin regulator</keyword>
<dbReference type="SMART" id="SM00456">
    <property type="entry name" value="WW"/>
    <property type="match status" value="1"/>
</dbReference>
<dbReference type="PANTHER" id="PTHR15911">
    <property type="entry name" value="WW DOMAIN-CONTAINING ADAPTER PROTEIN WITH COILED-COIL"/>
    <property type="match status" value="1"/>
</dbReference>
<name>A0A1S3HNY8_LINAN</name>
<dbReference type="InterPro" id="IPR001202">
    <property type="entry name" value="WW_dom"/>
</dbReference>
<sequence>MVMYGRKHPRLNDGYYDRNKPSPYQNMDRYPSSNASANYGDRFSDRRDSPNFKRYRNDSPNTRDSRDSPRYANKSSYVERQKDRVERGSSGTPDRRQNAVYSDRGDDDRHSNHVDRNHRDKEPRKEKDKDVQKAALQTVGDWSEHISSSGKKYYYNCKTEFSQWEKPKEWLDLPSSSKDAEKCNNDKPLQTAPTNRATENRYKHSTSGSGGGHGNDRPYERNHKPSPSYTQTASSSSSRHPESGRQNSHDRYKNSSSMESRSSNQENNAQRPVSSHQSRTGTYADYSAHVPSQSSADYRKNTPPYSRGWSSKDQNGPADTNGNRIPTVISKPTHTSTENRRNENEDSRQMEDMDISPGSSPSNSQSNSRPLSRSTTPIVAASTPSSATPTCSVSKPTSSPGSGMNQQHLGAGVNALPQLISQLGEKALQNIDRQKLTEQALQTLQKLQQALLSRQTTLAQNTPGHSPRTSAVDVPSSSPYHPSVHQSPSVNSSYQKPVVSRLQPEEDSRGGRDSPRSEHSVRSSGRASPTPSHSSVQGVSVPSLSAVKSSTPQLAPSLANYYKEKLTEHVKGWQADHAERQANRYAEEAHNVGSLLCTKVSTELKKARSLVRVDEIQATIQEQRILFLRQQVLELEKGPSSFMSSNQTSSSTT</sequence>
<feature type="compositionally biased region" description="Basic and acidic residues" evidence="4">
    <location>
        <begin position="214"/>
        <end position="223"/>
    </location>
</feature>
<feature type="compositionally biased region" description="Polar residues" evidence="4">
    <location>
        <begin position="395"/>
        <end position="408"/>
    </location>
</feature>
<dbReference type="Proteomes" id="UP000085678">
    <property type="component" value="Unplaced"/>
</dbReference>
<feature type="compositionally biased region" description="Basic and acidic residues" evidence="4">
    <location>
        <begin position="337"/>
        <end position="351"/>
    </location>
</feature>
<organism evidence="6 7">
    <name type="scientific">Lingula anatina</name>
    <name type="common">Brachiopod</name>
    <name type="synonym">Lingula unguis</name>
    <dbReference type="NCBI Taxonomy" id="7574"/>
    <lineage>
        <taxon>Eukaryota</taxon>
        <taxon>Metazoa</taxon>
        <taxon>Spiralia</taxon>
        <taxon>Lophotrochozoa</taxon>
        <taxon>Brachiopoda</taxon>
        <taxon>Linguliformea</taxon>
        <taxon>Lingulata</taxon>
        <taxon>Lingulida</taxon>
        <taxon>Linguloidea</taxon>
        <taxon>Lingulidae</taxon>
        <taxon>Lingula</taxon>
    </lineage>
</organism>
<evidence type="ECO:0000313" key="7">
    <source>
        <dbReference type="RefSeq" id="XP_013387745.2"/>
    </source>
</evidence>
<dbReference type="CDD" id="cd00201">
    <property type="entry name" value="WW"/>
    <property type="match status" value="1"/>
</dbReference>
<evidence type="ECO:0000259" key="5">
    <source>
        <dbReference type="PROSITE" id="PS50020"/>
    </source>
</evidence>
<comment type="subcellular location">
    <subcellularLocation>
        <location evidence="1">Nucleus</location>
    </subcellularLocation>
</comment>
<dbReference type="FunCoup" id="A0A1S3HNY8">
    <property type="interactions" value="3201"/>
</dbReference>
<dbReference type="STRING" id="7574.A0A1S3HNY8"/>
<feature type="region of interest" description="Disordered" evidence="4">
    <location>
        <begin position="173"/>
        <end position="409"/>
    </location>
</feature>
<feature type="compositionally biased region" description="Basic and acidic residues" evidence="4">
    <location>
        <begin position="239"/>
        <end position="253"/>
    </location>
</feature>
<feature type="compositionally biased region" description="Low complexity" evidence="4">
    <location>
        <begin position="356"/>
        <end position="394"/>
    </location>
</feature>